<dbReference type="Pfam" id="PF09274">
    <property type="entry name" value="ParG"/>
    <property type="match status" value="1"/>
</dbReference>
<gene>
    <name evidence="2" type="ORF">H6G81_34025</name>
</gene>
<dbReference type="InterPro" id="IPR010985">
    <property type="entry name" value="Ribbon_hlx_hlx"/>
</dbReference>
<comment type="caution">
    <text evidence="2">The sequence shown here is derived from an EMBL/GenBank/DDBJ whole genome shotgun (WGS) entry which is preliminary data.</text>
</comment>
<dbReference type="InterPro" id="IPR015354">
    <property type="entry name" value="DNA_partition_ParG"/>
</dbReference>
<evidence type="ECO:0000256" key="1">
    <source>
        <dbReference type="SAM" id="MobiDB-lite"/>
    </source>
</evidence>
<sequence length="69" mass="7818">MAQGETSIRVYLKPEAKDRFKTTCFLKGLNMSDIAAELIEDWLAKNAVDLPTPQTKKSSSQTKKREEET</sequence>
<dbReference type="InterPro" id="IPR013321">
    <property type="entry name" value="Arc_rbn_hlx_hlx"/>
</dbReference>
<keyword evidence="3" id="KW-1185">Reference proteome</keyword>
<proteinExistence type="predicted"/>
<feature type="region of interest" description="Disordered" evidence="1">
    <location>
        <begin position="49"/>
        <end position="69"/>
    </location>
</feature>
<accession>A0ABR8H0Z2</accession>
<name>A0ABR8H0Z2_9CYAN</name>
<reference evidence="2 3" key="1">
    <citation type="journal article" date="2020" name="ISME J.">
        <title>Comparative genomics reveals insights into cyanobacterial evolution and habitat adaptation.</title>
        <authorList>
            <person name="Chen M.Y."/>
            <person name="Teng W.K."/>
            <person name="Zhao L."/>
            <person name="Hu C.X."/>
            <person name="Zhou Y.K."/>
            <person name="Han B.P."/>
            <person name="Song L.R."/>
            <person name="Shu W.S."/>
        </authorList>
    </citation>
    <scope>NUCLEOTIDE SEQUENCE [LARGE SCALE GENOMIC DNA]</scope>
    <source>
        <strain evidence="2 3">FACHB-248</strain>
    </source>
</reference>
<protein>
    <recommendedName>
        <fullName evidence="4">Plasmid partition protein ParG</fullName>
    </recommendedName>
</protein>
<feature type="compositionally biased region" description="Low complexity" evidence="1">
    <location>
        <begin position="51"/>
        <end position="61"/>
    </location>
</feature>
<dbReference type="EMBL" id="JACJTA010000151">
    <property type="protein sequence ID" value="MBD2609378.1"/>
    <property type="molecule type" value="Genomic_DNA"/>
</dbReference>
<dbReference type="Gene3D" id="1.10.1220.10">
    <property type="entry name" value="Met repressor-like"/>
    <property type="match status" value="1"/>
</dbReference>
<evidence type="ECO:0000313" key="3">
    <source>
        <dbReference type="Proteomes" id="UP000660380"/>
    </source>
</evidence>
<dbReference type="Proteomes" id="UP000660380">
    <property type="component" value="Unassembled WGS sequence"/>
</dbReference>
<dbReference type="RefSeq" id="WP_038295843.1">
    <property type="nucleotide sequence ID" value="NZ_JACJTA010000151.1"/>
</dbReference>
<dbReference type="SUPFAM" id="SSF47598">
    <property type="entry name" value="Ribbon-helix-helix"/>
    <property type="match status" value="1"/>
</dbReference>
<evidence type="ECO:0008006" key="4">
    <source>
        <dbReference type="Google" id="ProtNLM"/>
    </source>
</evidence>
<evidence type="ECO:0000313" key="2">
    <source>
        <dbReference type="EMBL" id="MBD2609378.1"/>
    </source>
</evidence>
<organism evidence="2 3">
    <name type="scientific">Scytonema hofmannii FACHB-248</name>
    <dbReference type="NCBI Taxonomy" id="1842502"/>
    <lineage>
        <taxon>Bacteria</taxon>
        <taxon>Bacillati</taxon>
        <taxon>Cyanobacteriota</taxon>
        <taxon>Cyanophyceae</taxon>
        <taxon>Nostocales</taxon>
        <taxon>Scytonemataceae</taxon>
        <taxon>Scytonema</taxon>
    </lineage>
</organism>